<dbReference type="PANTHER" id="PTHR33473">
    <property type="entry name" value="ATP-DEPENDENT CLP PROTEASE ADAPTER PROTEIN CLPS1, CHLOROPLASTIC"/>
    <property type="match status" value="1"/>
</dbReference>
<evidence type="ECO:0000313" key="2">
    <source>
        <dbReference type="EMBL" id="SVE47070.1"/>
    </source>
</evidence>
<dbReference type="InterPro" id="IPR022935">
    <property type="entry name" value="ClpS"/>
</dbReference>
<organism evidence="2">
    <name type="scientific">marine metagenome</name>
    <dbReference type="NCBI Taxonomy" id="408172"/>
    <lineage>
        <taxon>unclassified sequences</taxon>
        <taxon>metagenomes</taxon>
        <taxon>ecological metagenomes</taxon>
    </lineage>
</organism>
<evidence type="ECO:0000259" key="1">
    <source>
        <dbReference type="Pfam" id="PF02617"/>
    </source>
</evidence>
<dbReference type="InterPro" id="IPR014719">
    <property type="entry name" value="Ribosomal_bL12_C/ClpS-like"/>
</dbReference>
<dbReference type="FunFam" id="3.30.1390.10:FF:000002">
    <property type="entry name" value="ATP-dependent Clp protease adapter protein ClpS"/>
    <property type="match status" value="1"/>
</dbReference>
<dbReference type="EMBL" id="UINC01219555">
    <property type="protein sequence ID" value="SVE47070.1"/>
    <property type="molecule type" value="Genomic_DNA"/>
</dbReference>
<dbReference type="HAMAP" id="MF_00302">
    <property type="entry name" value="ClpS"/>
    <property type="match status" value="1"/>
</dbReference>
<dbReference type="Gene3D" id="3.30.1390.10">
    <property type="match status" value="1"/>
</dbReference>
<accession>A0A383DS38</accession>
<dbReference type="SUPFAM" id="SSF54736">
    <property type="entry name" value="ClpS-like"/>
    <property type="match status" value="1"/>
</dbReference>
<dbReference type="GO" id="GO:0006508">
    <property type="term" value="P:proteolysis"/>
    <property type="evidence" value="ECO:0007669"/>
    <property type="project" value="InterPro"/>
</dbReference>
<dbReference type="Pfam" id="PF02617">
    <property type="entry name" value="ClpS"/>
    <property type="match status" value="1"/>
</dbReference>
<reference evidence="2" key="1">
    <citation type="submission" date="2018-05" db="EMBL/GenBank/DDBJ databases">
        <authorList>
            <person name="Lanie J.A."/>
            <person name="Ng W.-L."/>
            <person name="Kazmierczak K.M."/>
            <person name="Andrzejewski T.M."/>
            <person name="Davidsen T.M."/>
            <person name="Wayne K.J."/>
            <person name="Tettelin H."/>
            <person name="Glass J.I."/>
            <person name="Rusch D."/>
            <person name="Podicherti R."/>
            <person name="Tsui H.-C.T."/>
            <person name="Winkler M.E."/>
        </authorList>
    </citation>
    <scope>NUCLEOTIDE SEQUENCE</scope>
</reference>
<dbReference type="AlphaFoldDB" id="A0A383DS38"/>
<dbReference type="NCBIfam" id="NF000672">
    <property type="entry name" value="PRK00033.1-5"/>
    <property type="match status" value="1"/>
</dbReference>
<proteinExistence type="inferred from homology"/>
<sequence length="102" mass="11715">MSDVNLQDQTVTKTRKKLKPPDGYKVLLHNDDYTTMEFVVYVLESIFHKSPSDAMRIMLHVHNNGFGVCGVFTHEIAETKITRVHDLASQYEYPLKATMEEA</sequence>
<name>A0A383DS38_9ZZZZ</name>
<dbReference type="GO" id="GO:0030163">
    <property type="term" value="P:protein catabolic process"/>
    <property type="evidence" value="ECO:0007669"/>
    <property type="project" value="InterPro"/>
</dbReference>
<dbReference type="PANTHER" id="PTHR33473:SF19">
    <property type="entry name" value="ATP-DEPENDENT CLP PROTEASE ADAPTER PROTEIN CLPS"/>
    <property type="match status" value="1"/>
</dbReference>
<protein>
    <recommendedName>
        <fullName evidence="1">Adaptor protein ClpS core domain-containing protein</fullName>
    </recommendedName>
</protein>
<feature type="domain" description="Adaptor protein ClpS core" evidence="1">
    <location>
        <begin position="19"/>
        <end position="98"/>
    </location>
</feature>
<gene>
    <name evidence="2" type="ORF">METZ01_LOCUS499924</name>
</gene>
<dbReference type="InterPro" id="IPR003769">
    <property type="entry name" value="ClpS_core"/>
</dbReference>